<keyword evidence="6 9" id="KW-1015">Disulfide bond</keyword>
<dbReference type="PRINTS" id="PR00261">
    <property type="entry name" value="LDLRECEPTOR"/>
</dbReference>
<keyword evidence="10" id="KW-0449">Lipoprotein</keyword>
<dbReference type="EMBL" id="BGPR01219214">
    <property type="protein sequence ID" value="GBN58884.1"/>
    <property type="molecule type" value="Genomic_DNA"/>
</dbReference>
<evidence type="ECO:0000256" key="6">
    <source>
        <dbReference type="ARBA" id="ARBA00023157"/>
    </source>
</evidence>
<evidence type="ECO:0000256" key="4">
    <source>
        <dbReference type="ARBA" id="ARBA00022989"/>
    </source>
</evidence>
<sequence>PPQCNPNQFSCGHYVFNQSYCIPRYWRCDRVVDCVDGTDEGETCNYRNCLPTDHKCGSGLCIPIEKRCDHYYDCRDESDESDELCKSNTTKCRLNEFRCANGAKCIDESKKCDHWNDCGDNSDEADCGK</sequence>
<organism evidence="10 11">
    <name type="scientific">Araneus ventricosus</name>
    <name type="common">Orbweaver spider</name>
    <name type="synonym">Epeira ventricosa</name>
    <dbReference type="NCBI Taxonomy" id="182803"/>
    <lineage>
        <taxon>Eukaryota</taxon>
        <taxon>Metazoa</taxon>
        <taxon>Ecdysozoa</taxon>
        <taxon>Arthropoda</taxon>
        <taxon>Chelicerata</taxon>
        <taxon>Arachnida</taxon>
        <taxon>Araneae</taxon>
        <taxon>Araneomorphae</taxon>
        <taxon>Entelegynae</taxon>
        <taxon>Araneoidea</taxon>
        <taxon>Araneidae</taxon>
        <taxon>Araneus</taxon>
    </lineage>
</organism>
<comment type="subcellular location">
    <subcellularLocation>
        <location evidence="1">Membrane</location>
        <topology evidence="1">Single-pass membrane protein</topology>
    </subcellularLocation>
</comment>
<feature type="non-terminal residue" evidence="10">
    <location>
        <position position="1"/>
    </location>
</feature>
<dbReference type="Pfam" id="PF00057">
    <property type="entry name" value="Ldl_recept_a"/>
    <property type="match status" value="3"/>
</dbReference>
<dbReference type="GO" id="GO:0006898">
    <property type="term" value="P:receptor-mediated endocytosis"/>
    <property type="evidence" value="ECO:0007669"/>
    <property type="project" value="TreeGrafter"/>
</dbReference>
<dbReference type="PROSITE" id="PS01209">
    <property type="entry name" value="LDLRA_1"/>
    <property type="match status" value="2"/>
</dbReference>
<evidence type="ECO:0000256" key="8">
    <source>
        <dbReference type="ARBA" id="ARBA00023180"/>
    </source>
</evidence>
<dbReference type="AlphaFoldDB" id="A0A4Y2Q641"/>
<dbReference type="SUPFAM" id="SSF57424">
    <property type="entry name" value="LDL receptor-like module"/>
    <property type="match status" value="3"/>
</dbReference>
<evidence type="ECO:0000313" key="11">
    <source>
        <dbReference type="Proteomes" id="UP000499080"/>
    </source>
</evidence>
<keyword evidence="3" id="KW-0677">Repeat</keyword>
<accession>A0A4Y2Q641</accession>
<evidence type="ECO:0000256" key="1">
    <source>
        <dbReference type="ARBA" id="ARBA00004167"/>
    </source>
</evidence>
<proteinExistence type="predicted"/>
<feature type="disulfide bond" evidence="9">
    <location>
        <begin position="56"/>
        <end position="74"/>
    </location>
</feature>
<feature type="disulfide bond" evidence="9">
    <location>
        <begin position="112"/>
        <end position="127"/>
    </location>
</feature>
<evidence type="ECO:0000256" key="3">
    <source>
        <dbReference type="ARBA" id="ARBA00022737"/>
    </source>
</evidence>
<dbReference type="Proteomes" id="UP000499080">
    <property type="component" value="Unassembled WGS sequence"/>
</dbReference>
<keyword evidence="8" id="KW-0325">Glycoprotein</keyword>
<keyword evidence="4" id="KW-1133">Transmembrane helix</keyword>
<comment type="caution">
    <text evidence="10">The sequence shown here is derived from an EMBL/GenBank/DDBJ whole genome shotgun (WGS) entry which is preliminary data.</text>
</comment>
<keyword evidence="2" id="KW-0812">Transmembrane</keyword>
<keyword evidence="5" id="KW-0472">Membrane</keyword>
<evidence type="ECO:0000313" key="10">
    <source>
        <dbReference type="EMBL" id="GBN58884.1"/>
    </source>
</evidence>
<gene>
    <name evidence="10" type="primary">LRP2_6</name>
    <name evidence="10" type="ORF">AVEN_61844_1</name>
</gene>
<dbReference type="CDD" id="cd00112">
    <property type="entry name" value="LDLa"/>
    <property type="match status" value="3"/>
</dbReference>
<keyword evidence="11" id="KW-1185">Reference proteome</keyword>
<dbReference type="InterPro" id="IPR023415">
    <property type="entry name" value="LDLR_class-A_CS"/>
</dbReference>
<dbReference type="Gene3D" id="4.10.400.10">
    <property type="entry name" value="Low-density Lipoprotein Receptor"/>
    <property type="match status" value="3"/>
</dbReference>
<evidence type="ECO:0000256" key="5">
    <source>
        <dbReference type="ARBA" id="ARBA00023136"/>
    </source>
</evidence>
<dbReference type="SMART" id="SM00192">
    <property type="entry name" value="LDLa"/>
    <property type="match status" value="3"/>
</dbReference>
<dbReference type="InterPro" id="IPR002172">
    <property type="entry name" value="LDrepeatLR_classA_rpt"/>
</dbReference>
<dbReference type="InterPro" id="IPR051221">
    <property type="entry name" value="LDLR-related"/>
</dbReference>
<dbReference type="PROSITE" id="PS50068">
    <property type="entry name" value="LDLRA_2"/>
    <property type="match status" value="3"/>
</dbReference>
<dbReference type="GO" id="GO:0042562">
    <property type="term" value="F:hormone binding"/>
    <property type="evidence" value="ECO:0007669"/>
    <property type="project" value="TreeGrafter"/>
</dbReference>
<reference evidence="10 11" key="1">
    <citation type="journal article" date="2019" name="Sci. Rep.">
        <title>Orb-weaving spider Araneus ventricosus genome elucidates the spidroin gene catalogue.</title>
        <authorList>
            <person name="Kono N."/>
            <person name="Nakamura H."/>
            <person name="Ohtoshi R."/>
            <person name="Moran D.A.P."/>
            <person name="Shinohara A."/>
            <person name="Yoshida Y."/>
            <person name="Fujiwara M."/>
            <person name="Mori M."/>
            <person name="Tomita M."/>
            <person name="Arakawa K."/>
        </authorList>
    </citation>
    <scope>NUCLEOTIDE SEQUENCE [LARGE SCALE GENOMIC DNA]</scope>
</reference>
<comment type="caution">
    <text evidence="9">Lacks conserved residue(s) required for the propagation of feature annotation.</text>
</comment>
<evidence type="ECO:0000256" key="9">
    <source>
        <dbReference type="PROSITE-ProRule" id="PRU00124"/>
    </source>
</evidence>
<dbReference type="GO" id="GO:0016324">
    <property type="term" value="C:apical plasma membrane"/>
    <property type="evidence" value="ECO:0007669"/>
    <property type="project" value="TreeGrafter"/>
</dbReference>
<protein>
    <submittedName>
        <fullName evidence="10">Low-density lipoprotein receptor-related protein 2</fullName>
    </submittedName>
</protein>
<dbReference type="FunFam" id="4.10.400.10:FF:000065">
    <property type="entry name" value="Transmembrane protease serine 7"/>
    <property type="match status" value="1"/>
</dbReference>
<dbReference type="PANTHER" id="PTHR22722:SF14">
    <property type="entry name" value="MEGALIN, ISOFORM A"/>
    <property type="match status" value="1"/>
</dbReference>
<evidence type="ECO:0000256" key="7">
    <source>
        <dbReference type="ARBA" id="ARBA00023170"/>
    </source>
</evidence>
<feature type="disulfide bond" evidence="9">
    <location>
        <begin position="49"/>
        <end position="61"/>
    </location>
</feature>
<name>A0A4Y2Q641_ARAVE</name>
<dbReference type="PANTHER" id="PTHR22722">
    <property type="entry name" value="LOW-DENSITY LIPOPROTEIN RECEPTOR-RELATED PROTEIN 2-RELATED"/>
    <property type="match status" value="1"/>
</dbReference>
<keyword evidence="7 10" id="KW-0675">Receptor</keyword>
<evidence type="ECO:0000256" key="2">
    <source>
        <dbReference type="ARBA" id="ARBA00022692"/>
    </source>
</evidence>
<dbReference type="GO" id="GO:0043235">
    <property type="term" value="C:receptor complex"/>
    <property type="evidence" value="ECO:0007669"/>
    <property type="project" value="TreeGrafter"/>
</dbReference>
<dbReference type="OrthoDB" id="6413406at2759"/>
<dbReference type="InterPro" id="IPR036055">
    <property type="entry name" value="LDL_receptor-like_sf"/>
</dbReference>